<dbReference type="SUPFAM" id="SSF48350">
    <property type="entry name" value="GTPase activation domain, GAP"/>
    <property type="match status" value="1"/>
</dbReference>
<reference evidence="1 2" key="1">
    <citation type="submission" date="2019-01" db="EMBL/GenBank/DDBJ databases">
        <title>A draft genome assembly of the solar-powered sea slug Elysia chlorotica.</title>
        <authorList>
            <person name="Cai H."/>
            <person name="Li Q."/>
            <person name="Fang X."/>
            <person name="Li J."/>
            <person name="Curtis N.E."/>
            <person name="Altenburger A."/>
            <person name="Shibata T."/>
            <person name="Feng M."/>
            <person name="Maeda T."/>
            <person name="Schwartz J.A."/>
            <person name="Shigenobu S."/>
            <person name="Lundholm N."/>
            <person name="Nishiyama T."/>
            <person name="Yang H."/>
            <person name="Hasebe M."/>
            <person name="Li S."/>
            <person name="Pierce S.K."/>
            <person name="Wang J."/>
        </authorList>
    </citation>
    <scope>NUCLEOTIDE SEQUENCE [LARGE SCALE GENOMIC DNA]</scope>
    <source>
        <strain evidence="1">EC2010</strain>
        <tissue evidence="1">Whole organism of an adult</tissue>
    </source>
</reference>
<evidence type="ECO:0000313" key="1">
    <source>
        <dbReference type="EMBL" id="RUS88628.1"/>
    </source>
</evidence>
<evidence type="ECO:0000313" key="2">
    <source>
        <dbReference type="Proteomes" id="UP000271974"/>
    </source>
</evidence>
<organism evidence="1 2">
    <name type="scientific">Elysia chlorotica</name>
    <name type="common">Eastern emerald elysia</name>
    <name type="synonym">Sea slug</name>
    <dbReference type="NCBI Taxonomy" id="188477"/>
    <lineage>
        <taxon>Eukaryota</taxon>
        <taxon>Metazoa</taxon>
        <taxon>Spiralia</taxon>
        <taxon>Lophotrochozoa</taxon>
        <taxon>Mollusca</taxon>
        <taxon>Gastropoda</taxon>
        <taxon>Heterobranchia</taxon>
        <taxon>Euthyneura</taxon>
        <taxon>Panpulmonata</taxon>
        <taxon>Sacoglossa</taxon>
        <taxon>Placobranchoidea</taxon>
        <taxon>Plakobranchidae</taxon>
        <taxon>Elysia</taxon>
    </lineage>
</organism>
<dbReference type="Proteomes" id="UP000271974">
    <property type="component" value="Unassembled WGS sequence"/>
</dbReference>
<name>A0A3S1CC49_ELYCH</name>
<accession>A0A3S1CC49</accession>
<dbReference type="AlphaFoldDB" id="A0A3S1CC49"/>
<feature type="non-terminal residue" evidence="1">
    <location>
        <position position="156"/>
    </location>
</feature>
<protein>
    <submittedName>
        <fullName evidence="1">Uncharacterized protein</fullName>
    </submittedName>
</protein>
<proteinExistence type="predicted"/>
<keyword evidence="2" id="KW-1185">Reference proteome</keyword>
<dbReference type="OrthoDB" id="542013at2759"/>
<feature type="non-terminal residue" evidence="1">
    <location>
        <position position="1"/>
    </location>
</feature>
<sequence>REQIEHYKDLLNKSHQGWQALASEENPAVICGLMSSWLDHLNEPVLRYQDIISIIGNQDNLDRAFLSLETSTRYFLEYILLVLSKFDPVNTDSLSALIELFLSNLCQHRLELGYVTWPSTNRDSARTAAKPEYAEELFGLFFRQVPFIRNKNLGDW</sequence>
<dbReference type="Gene3D" id="1.10.555.10">
    <property type="entry name" value="Rho GTPase activation protein"/>
    <property type="match status" value="1"/>
</dbReference>
<dbReference type="InterPro" id="IPR008936">
    <property type="entry name" value="Rho_GTPase_activation_prot"/>
</dbReference>
<dbReference type="STRING" id="188477.A0A3S1CC49"/>
<gene>
    <name evidence="1" type="ORF">EGW08_003587</name>
</gene>
<comment type="caution">
    <text evidence="1">The sequence shown here is derived from an EMBL/GenBank/DDBJ whole genome shotgun (WGS) entry which is preliminary data.</text>
</comment>
<dbReference type="EMBL" id="RQTK01000077">
    <property type="protein sequence ID" value="RUS88628.1"/>
    <property type="molecule type" value="Genomic_DNA"/>
</dbReference>